<evidence type="ECO:0000256" key="2">
    <source>
        <dbReference type="ARBA" id="ARBA00023034"/>
    </source>
</evidence>
<evidence type="ECO:0000259" key="6">
    <source>
        <dbReference type="Pfam" id="PF26254"/>
    </source>
</evidence>
<dbReference type="InterPro" id="IPR058568">
    <property type="entry name" value="Ig_TRAPPC9_Trs120_4th"/>
</dbReference>
<dbReference type="STRING" id="58919.A0A316Z0Y5"/>
<keyword evidence="10" id="KW-1185">Reference proteome</keyword>
<feature type="region of interest" description="Disordered" evidence="3">
    <location>
        <begin position="266"/>
        <end position="322"/>
    </location>
</feature>
<dbReference type="Pfam" id="PF26251">
    <property type="entry name" value="TPR_TRAPPC9-Trs120"/>
    <property type="match status" value="1"/>
</dbReference>
<feature type="region of interest" description="Disordered" evidence="3">
    <location>
        <begin position="339"/>
        <end position="362"/>
    </location>
</feature>
<feature type="compositionally biased region" description="Low complexity" evidence="3">
    <location>
        <begin position="279"/>
        <end position="290"/>
    </location>
</feature>
<dbReference type="GO" id="GO:0005802">
    <property type="term" value="C:trans-Golgi network"/>
    <property type="evidence" value="ECO:0007669"/>
    <property type="project" value="TreeGrafter"/>
</dbReference>
<dbReference type="PANTHER" id="PTHR21512:SF5">
    <property type="entry name" value="TRAFFICKING PROTEIN PARTICLE COMPLEX SUBUNIT 9"/>
    <property type="match status" value="1"/>
</dbReference>
<dbReference type="InterPro" id="IPR058567">
    <property type="entry name" value="Ig_TRAPPC9_Trs120_3rd"/>
</dbReference>
<feature type="domain" description="Trs120/TRAPPC9 N-terminal" evidence="4">
    <location>
        <begin position="37"/>
        <end position="428"/>
    </location>
</feature>
<evidence type="ECO:0008006" key="11">
    <source>
        <dbReference type="Google" id="ProtNLM"/>
    </source>
</evidence>
<dbReference type="Pfam" id="PF26282">
    <property type="entry name" value="Ig_TRAPPC9-Trs120_3rd"/>
    <property type="match status" value="1"/>
</dbReference>
<feature type="domain" description="Trs120/TRAPPC9 first Ig-like" evidence="6">
    <location>
        <begin position="858"/>
        <end position="1039"/>
    </location>
</feature>
<dbReference type="RefSeq" id="XP_025595478.1">
    <property type="nucleotide sequence ID" value="XM_025743425.1"/>
</dbReference>
<evidence type="ECO:0000259" key="4">
    <source>
        <dbReference type="Pfam" id="PF08626"/>
    </source>
</evidence>
<dbReference type="Pfam" id="PF26283">
    <property type="entry name" value="Ig_TRAPPC9-Trs120_4th"/>
    <property type="match status" value="1"/>
</dbReference>
<evidence type="ECO:0000259" key="5">
    <source>
        <dbReference type="Pfam" id="PF26251"/>
    </source>
</evidence>
<evidence type="ECO:0000313" key="9">
    <source>
        <dbReference type="EMBL" id="PWN95199.1"/>
    </source>
</evidence>
<keyword evidence="2" id="KW-0333">Golgi apparatus</keyword>
<dbReference type="InterPro" id="IPR058564">
    <property type="entry name" value="TPR_TRAPPC9_Trs120"/>
</dbReference>
<name>A0A316Z0Y5_9BASI</name>
<reference evidence="9 10" key="1">
    <citation type="journal article" date="2018" name="Mol. Biol. Evol.">
        <title>Broad Genomic Sampling Reveals a Smut Pathogenic Ancestry of the Fungal Clade Ustilaginomycotina.</title>
        <authorList>
            <person name="Kijpornyongpan T."/>
            <person name="Mondo S.J."/>
            <person name="Barry K."/>
            <person name="Sandor L."/>
            <person name="Lee J."/>
            <person name="Lipzen A."/>
            <person name="Pangilinan J."/>
            <person name="LaButti K."/>
            <person name="Hainaut M."/>
            <person name="Henrissat B."/>
            <person name="Grigoriev I.V."/>
            <person name="Spatafora J.W."/>
            <person name="Aime M.C."/>
        </authorList>
    </citation>
    <scope>NUCLEOTIDE SEQUENCE [LARGE SCALE GENOMIC DNA]</scope>
    <source>
        <strain evidence="9 10">MCA 4186</strain>
    </source>
</reference>
<dbReference type="PANTHER" id="PTHR21512">
    <property type="entry name" value="TRAFFICKING PROTEIN PARTICLE COMPLEX SUBUNIT 9"/>
    <property type="match status" value="1"/>
</dbReference>
<dbReference type="Pfam" id="PF08626">
    <property type="entry name" value="TRAPPC9-Trs120"/>
    <property type="match status" value="1"/>
</dbReference>
<dbReference type="InterPro" id="IPR058565">
    <property type="entry name" value="Ig_TRAPPC9_Trs120_1st"/>
</dbReference>
<dbReference type="Pfam" id="PF26254">
    <property type="entry name" value="Ig_TRAPPC9-Trs120_1st"/>
    <property type="match status" value="1"/>
</dbReference>
<dbReference type="InterPro" id="IPR058563">
    <property type="entry name" value="Trs120_TRAPPC9_N"/>
</dbReference>
<gene>
    <name evidence="9" type="ORF">FA09DRAFT_332362</name>
</gene>
<feature type="domain" description="Trs120/TRAPPC9 fourth Ig-like" evidence="8">
    <location>
        <begin position="1436"/>
        <end position="1544"/>
    </location>
</feature>
<feature type="domain" description="Trs120/TRAPPC9 TPR region" evidence="5">
    <location>
        <begin position="504"/>
        <end position="839"/>
    </location>
</feature>
<feature type="domain" description="Trs120/TRAPPC9 third Ig-like" evidence="7">
    <location>
        <begin position="1270"/>
        <end position="1406"/>
    </location>
</feature>
<dbReference type="Proteomes" id="UP000245946">
    <property type="component" value="Unassembled WGS sequence"/>
</dbReference>
<evidence type="ECO:0000259" key="7">
    <source>
        <dbReference type="Pfam" id="PF26282"/>
    </source>
</evidence>
<evidence type="ECO:0000259" key="8">
    <source>
        <dbReference type="Pfam" id="PF26283"/>
    </source>
</evidence>
<feature type="compositionally biased region" description="Low complexity" evidence="3">
    <location>
        <begin position="300"/>
        <end position="322"/>
    </location>
</feature>
<organism evidence="9 10">
    <name type="scientific">Tilletiopsis washingtonensis</name>
    <dbReference type="NCBI Taxonomy" id="58919"/>
    <lineage>
        <taxon>Eukaryota</taxon>
        <taxon>Fungi</taxon>
        <taxon>Dikarya</taxon>
        <taxon>Basidiomycota</taxon>
        <taxon>Ustilaginomycotina</taxon>
        <taxon>Exobasidiomycetes</taxon>
        <taxon>Entylomatales</taxon>
        <taxon>Entylomatales incertae sedis</taxon>
        <taxon>Tilletiopsis</taxon>
    </lineage>
</organism>
<evidence type="ECO:0000256" key="3">
    <source>
        <dbReference type="SAM" id="MobiDB-lite"/>
    </source>
</evidence>
<proteinExistence type="predicted"/>
<dbReference type="EMBL" id="KZ819306">
    <property type="protein sequence ID" value="PWN95199.1"/>
    <property type="molecule type" value="Genomic_DNA"/>
</dbReference>
<accession>A0A316Z0Y5</accession>
<dbReference type="Pfam" id="PF26280">
    <property type="entry name" value="Ig_TRAPPC9-Trs120_2nd"/>
    <property type="match status" value="1"/>
</dbReference>
<evidence type="ECO:0000256" key="1">
    <source>
        <dbReference type="ARBA" id="ARBA00004555"/>
    </source>
</evidence>
<evidence type="ECO:0000313" key="10">
    <source>
        <dbReference type="Proteomes" id="UP000245946"/>
    </source>
</evidence>
<dbReference type="GeneID" id="37270969"/>
<protein>
    <recommendedName>
        <fullName evidence="11">Trs120-domain-containing protein</fullName>
    </recommendedName>
</protein>
<comment type="subcellular location">
    <subcellularLocation>
        <location evidence="1">Golgi apparatus</location>
    </subcellularLocation>
</comment>
<feature type="compositionally biased region" description="Low complexity" evidence="3">
    <location>
        <begin position="339"/>
        <end position="349"/>
    </location>
</feature>
<sequence length="1575" mass="165618">MRASGSASSALSALSGLTSPGLDLSAPAPSPTGGRAFCAPAQVRILLVPAPGAVLPDEFERWRRAVETFEVVKLVDLPPSKSGAKRMPSGSPLARLGEVHLSFVTSPLGSPPFLAPFSLSRQVLAVVGLGTSTADGRNRAALSRAPAALRAAYPAALAHRVLGFDIGAARPQTMDFSNLDLDGGDAGIARESSSGAATPISERTAQGKAFAGQDAAAGLVIFPAVRSDMKDVRFYLRTLLPELVSAILDGLDATVAALEGTPLETPRETLVPSLPLTNGAAAKEGSGSSSPLPHMQLQQSGGAASPSAAFTAHSFTPSSPAPSSATSRASAFFSSFSGPGTAGSSTASSSKKHARRVSVGTNGPLGLGRLTKVRADACLLAGDLWGALSNYESAMTTLGKERALAGGQDAVWYAGALEGWGVARVLVRRMGGLVEEKAPSLSLPGGSAKDKDKKAADKEPAIDLPYAHLPWGDVAEAYSTALVIYSKCLAPLSYLLEPARFVSAESPRDYTHPLLHAGCCLAYARFLLSIWASGGYNGEAFDQMIYGGIPPMLAETVRPSLATYTQHATATGVQRHEIAAAASAALTHSIAALKPPDQIAVLSAAASIFGCIGFSRREAYLLRQMQAAMVALLARSTTETADPVAPVPRYIEPNSEATRGAVQLAATVCDEAYTINTEAEPAHNIIALASAVCETGGINADVPPVKRLPRQHVLARALQLEGISNGDEDEDVDFDATLAARARARASWGAQPESFSGPSGGGEAVVERSLLQDEAPFGWAEQQIGLLRDTIGVCEVMDDFVGVTHYAALLLRDFHWLLSPDEQLRLARGLPRAVEAARHRGAKTLELQYWGPAEPVCRIAVVPVARERIPEQRPALQLREDASEAAAKPEGIAGLNNPFVMATGKPTTKEAHTLVVDEEAVFELTLQNTFAISLECSSIVLETTGSAFEALELRDVSIPPRAMHTLRLSGIPRDTGKVTVRGCRITLDGCAARSFRVSQVDASTDKGSIARATELDDRRVRIKAAGLEARPAFVAERRRAALLAGDAKPKRQSSNGVELLLECVVVPAQPLLAVEAATTSHGSLVLWDGEVTTLHLRLANIGRLPVDFLRLSFADNLADSARASLGEGELDAAEVHALETSLTRAPALAYARAPRDPLHRIAPGETTTLEVSLRGKLGCTNMTLQLEYAHVDGPGRGGLPTDETRDFYTRRHVVPLGVTVLPSVDCSGLEIRDAHPGEAVRLVAESMAQLERGGGALPDGKADAEVIGKASEAQDGEACLLCFDMRNLQRGAVDVAFDVAQDEGPALRVRRSLPGGGRARIVVPFARLHLSSAELSAPIPTLSARQFVVSRVKLSAREEQAARARFWLRQELLRRLGTGTDAAPRWTERASGRRGEVPLAAFTLNDEQGGLVRLGGVDVSLAVGGAAPAVNGDAVHALDQAQVEEYTDVVGTITNRSDRPLQLLYRLIPLPSTALSRAGQAMPSVSSAAANDAMLSHVLVTSGSLSAPVAPWPLPPGETARCETGLLFLSGGDYAFAAIVEEVPHDEQTPEEPAHAAHLRAAATGHLNVRVSCAA</sequence>
<dbReference type="OrthoDB" id="27962at2759"/>
<dbReference type="InterPro" id="IPR013935">
    <property type="entry name" value="Trs120_TRAPPC9"/>
</dbReference>